<feature type="transmembrane region" description="Helical" evidence="1">
    <location>
        <begin position="61"/>
        <end position="81"/>
    </location>
</feature>
<organism evidence="2 3">
    <name type="scientific">Brevibacterium metallidurans</name>
    <dbReference type="NCBI Taxonomy" id="1482676"/>
    <lineage>
        <taxon>Bacteria</taxon>
        <taxon>Bacillati</taxon>
        <taxon>Actinomycetota</taxon>
        <taxon>Actinomycetes</taxon>
        <taxon>Micrococcales</taxon>
        <taxon>Brevibacteriaceae</taxon>
        <taxon>Brevibacterium</taxon>
    </lineage>
</organism>
<feature type="transmembrane region" description="Helical" evidence="1">
    <location>
        <begin position="101"/>
        <end position="122"/>
    </location>
</feature>
<evidence type="ECO:0000256" key="1">
    <source>
        <dbReference type="SAM" id="Phobius"/>
    </source>
</evidence>
<reference evidence="2 3" key="1">
    <citation type="submission" date="2024-01" db="EMBL/GenBank/DDBJ databases">
        <title>Characterization of antibiotic resistant novel bacterial strains and their environmental applications.</title>
        <authorList>
            <person name="Manzoor S."/>
            <person name="Abbas S."/>
            <person name="Arshad M."/>
            <person name="Ahmed I."/>
        </authorList>
    </citation>
    <scope>NUCLEOTIDE SEQUENCE [LARGE SCALE GENOMIC DNA]</scope>
    <source>
        <strain evidence="2 3">NCCP-602</strain>
    </source>
</reference>
<name>A0ABN0SJ08_9MICO</name>
<evidence type="ECO:0000313" key="2">
    <source>
        <dbReference type="EMBL" id="GAA0034435.1"/>
    </source>
</evidence>
<feature type="transmembrane region" description="Helical" evidence="1">
    <location>
        <begin position="35"/>
        <end position="55"/>
    </location>
</feature>
<dbReference type="EMBL" id="BAAAAF010000001">
    <property type="protein sequence ID" value="GAA0034435.1"/>
    <property type="molecule type" value="Genomic_DNA"/>
</dbReference>
<proteinExistence type="predicted"/>
<keyword evidence="1" id="KW-0812">Transmembrane</keyword>
<keyword evidence="1" id="KW-1133">Transmembrane helix</keyword>
<feature type="transmembrane region" description="Helical" evidence="1">
    <location>
        <begin position="6"/>
        <end position="23"/>
    </location>
</feature>
<keyword evidence="1" id="KW-0472">Membrane</keyword>
<dbReference type="RefSeq" id="WP_339391414.1">
    <property type="nucleotide sequence ID" value="NZ_BAAAAF010000001.1"/>
</dbReference>
<dbReference type="Proteomes" id="UP001498238">
    <property type="component" value="Unassembled WGS sequence"/>
</dbReference>
<comment type="caution">
    <text evidence="2">The sequence shown here is derived from an EMBL/GenBank/DDBJ whole genome shotgun (WGS) entry which is preliminary data.</text>
</comment>
<protein>
    <submittedName>
        <fullName evidence="2">Uncharacterized protein</fullName>
    </submittedName>
</protein>
<sequence>MNPEFVAQLTAAVVLAIGVRTAIGATRHPSSRIQMFTRLVGALAILLVVRLIAPFGGWGDWFVWVWLAACAVSVAAAYRAAVAWPDLPSRGAAPRAATVRLAIWSAILLLVTSALTVPGLLLG</sequence>
<accession>A0ABN0SJ08</accession>
<keyword evidence="3" id="KW-1185">Reference proteome</keyword>
<gene>
    <name evidence="2" type="ORF">NCCP602_03960</name>
</gene>
<evidence type="ECO:0000313" key="3">
    <source>
        <dbReference type="Proteomes" id="UP001498238"/>
    </source>
</evidence>